<evidence type="ECO:0000313" key="3">
    <source>
        <dbReference type="Proteomes" id="UP000578531"/>
    </source>
</evidence>
<dbReference type="AlphaFoldDB" id="A0A8H6L414"/>
<feature type="chain" id="PRO_5034331905" evidence="1">
    <location>
        <begin position="19"/>
        <end position="351"/>
    </location>
</feature>
<dbReference type="Proteomes" id="UP000578531">
    <property type="component" value="Unassembled WGS sequence"/>
</dbReference>
<evidence type="ECO:0000313" key="2">
    <source>
        <dbReference type="EMBL" id="KAF6234674.1"/>
    </source>
</evidence>
<comment type="caution">
    <text evidence="2">The sequence shown here is derived from an EMBL/GenBank/DDBJ whole genome shotgun (WGS) entry which is preliminary data.</text>
</comment>
<keyword evidence="1" id="KW-0732">Signal</keyword>
<dbReference type="RefSeq" id="XP_037164065.1">
    <property type="nucleotide sequence ID" value="XM_037309204.1"/>
</dbReference>
<proteinExistence type="predicted"/>
<name>A0A8H6L414_9LECA</name>
<keyword evidence="3" id="KW-1185">Reference proteome</keyword>
<dbReference type="GeneID" id="59288957"/>
<dbReference type="OrthoDB" id="5418470at2759"/>
<feature type="signal peptide" evidence="1">
    <location>
        <begin position="1"/>
        <end position="18"/>
    </location>
</feature>
<evidence type="ECO:0000256" key="1">
    <source>
        <dbReference type="SAM" id="SignalP"/>
    </source>
</evidence>
<organism evidence="2 3">
    <name type="scientific">Letharia columbiana</name>
    <dbReference type="NCBI Taxonomy" id="112416"/>
    <lineage>
        <taxon>Eukaryota</taxon>
        <taxon>Fungi</taxon>
        <taxon>Dikarya</taxon>
        <taxon>Ascomycota</taxon>
        <taxon>Pezizomycotina</taxon>
        <taxon>Lecanoromycetes</taxon>
        <taxon>OSLEUM clade</taxon>
        <taxon>Lecanoromycetidae</taxon>
        <taxon>Lecanorales</taxon>
        <taxon>Lecanorineae</taxon>
        <taxon>Parmeliaceae</taxon>
        <taxon>Letharia</taxon>
    </lineage>
</organism>
<sequence>MLPVQLALLKSITISALGLQLIRPILPAQPDSAADVALPNGLRAAANASHLSNSSSTMPQQWDGTIALSLHEFNTSLSSPSSNDPSQLWNDTYISTFNIAAGPRPAPDLPPLPRGWGIVCSTGFGTGMSPSSCLEAWTLLPITKRILRFGPRDAANTYDVGLPKRYLSSDGTCYIEPMQLHSEMVAHVKPAEAGIAAAYVIRQCVGGGPAQGGVTNNLGSGDNLAVRVAKFVPGVVCSAQPYPREATVLNACGAIVDRMEASKQVRIFAQQDIHDPNLEVSLPAYYTAPTEAPICVLEVTGSLPRQFANWYNIWEAATAITAMCIREGKGGYWQGIGATESLAVRMGKSSV</sequence>
<protein>
    <submittedName>
        <fullName evidence="2">Uncharacterized protein</fullName>
    </submittedName>
</protein>
<reference evidence="2 3" key="1">
    <citation type="journal article" date="2020" name="Genomics">
        <title>Complete, high-quality genomes from long-read metagenomic sequencing of two wolf lichen thalli reveals enigmatic genome architecture.</title>
        <authorList>
            <person name="McKenzie S.K."/>
            <person name="Walston R.F."/>
            <person name="Allen J.L."/>
        </authorList>
    </citation>
    <scope>NUCLEOTIDE SEQUENCE [LARGE SCALE GENOMIC DNA]</scope>
    <source>
        <strain evidence="2">WasteWater2</strain>
    </source>
</reference>
<dbReference type="EMBL" id="JACCJC010000029">
    <property type="protein sequence ID" value="KAF6234674.1"/>
    <property type="molecule type" value="Genomic_DNA"/>
</dbReference>
<gene>
    <name evidence="2" type="ORF">HO173_007300</name>
</gene>
<accession>A0A8H6L414</accession>